<dbReference type="EMBL" id="JALNTZ010000001">
    <property type="protein sequence ID" value="KAJ3666611.1"/>
    <property type="molecule type" value="Genomic_DNA"/>
</dbReference>
<keyword evidence="3" id="KW-1185">Reference proteome</keyword>
<feature type="region of interest" description="Disordered" evidence="1">
    <location>
        <begin position="85"/>
        <end position="112"/>
    </location>
</feature>
<dbReference type="AlphaFoldDB" id="A0AA38J6S1"/>
<organism evidence="2 3">
    <name type="scientific">Zophobas morio</name>
    <dbReference type="NCBI Taxonomy" id="2755281"/>
    <lineage>
        <taxon>Eukaryota</taxon>
        <taxon>Metazoa</taxon>
        <taxon>Ecdysozoa</taxon>
        <taxon>Arthropoda</taxon>
        <taxon>Hexapoda</taxon>
        <taxon>Insecta</taxon>
        <taxon>Pterygota</taxon>
        <taxon>Neoptera</taxon>
        <taxon>Endopterygota</taxon>
        <taxon>Coleoptera</taxon>
        <taxon>Polyphaga</taxon>
        <taxon>Cucujiformia</taxon>
        <taxon>Tenebrionidae</taxon>
        <taxon>Zophobas</taxon>
    </lineage>
</organism>
<dbReference type="Proteomes" id="UP001168821">
    <property type="component" value="Unassembled WGS sequence"/>
</dbReference>
<accession>A0AA38J6S1</accession>
<sequence>MNLVNIVTKRIFRGPETVTRTARAGGKSTIAAPEEEDSCLKLQGVRKCCGCFPKSDFEVQSDPPTTVSTFLGRLPIGVPVFELPPPESGGACPEESQEERPCRTSYSYSFFL</sequence>
<name>A0AA38J6S1_9CUCU</name>
<comment type="caution">
    <text evidence="2">The sequence shown here is derived from an EMBL/GenBank/DDBJ whole genome shotgun (WGS) entry which is preliminary data.</text>
</comment>
<reference evidence="2" key="1">
    <citation type="journal article" date="2023" name="G3 (Bethesda)">
        <title>Whole genome assemblies of Zophobas morio and Tenebrio molitor.</title>
        <authorList>
            <person name="Kaur S."/>
            <person name="Stinson S.A."/>
            <person name="diCenzo G.C."/>
        </authorList>
    </citation>
    <scope>NUCLEOTIDE SEQUENCE</scope>
    <source>
        <strain evidence="2">QUZm001</strain>
    </source>
</reference>
<evidence type="ECO:0000313" key="3">
    <source>
        <dbReference type="Proteomes" id="UP001168821"/>
    </source>
</evidence>
<evidence type="ECO:0000256" key="1">
    <source>
        <dbReference type="SAM" id="MobiDB-lite"/>
    </source>
</evidence>
<proteinExistence type="predicted"/>
<protein>
    <submittedName>
        <fullName evidence="2">Uncharacterized protein</fullName>
    </submittedName>
</protein>
<gene>
    <name evidence="2" type="ORF">Zmor_002046</name>
</gene>
<evidence type="ECO:0000313" key="2">
    <source>
        <dbReference type="EMBL" id="KAJ3666611.1"/>
    </source>
</evidence>